<keyword evidence="9 12" id="KW-0460">Magnesium</keyword>
<gene>
    <name evidence="13" type="primary">folP</name>
    <name evidence="13" type="ORF">C0Z10_01930</name>
</gene>
<sequence>MIDVDPRDSAPHPARTLVMGVVNVTPDSFSDGGMWLDPDDAISHARGLVDQGADIVDIGGESTRPGVARTPQAEELRRVVPIVSALADSGAVISVDTMRAEVARAAIGAGAQIINDVSGGLADRGILPVVADADVDYVVMHWRGPSATMQSVELTHYDNLVGDVVAELSERVADAERAGVARSRIIVDPGIGFSKNGRQNWRLLQAIDTVQEAFADLRLLWGVSRKGFLGGLLHDPDPRPPLGRDAATQALTCWCAAHHAWAVRTHEVRGNRDACEVFARLRVSEGA</sequence>
<reference evidence="14" key="1">
    <citation type="submission" date="2017-12" db="EMBL/GenBank/DDBJ databases">
        <title>Whole genome sequencing of Acidipropionibacterium jensenii strains JS279 and JS280.</title>
        <authorList>
            <person name="Deptula P."/>
            <person name="Laine P."/>
            <person name="Smolander O.-P."/>
            <person name="Paulin L."/>
            <person name="Auvinen P."/>
            <person name="Varmanen P."/>
        </authorList>
    </citation>
    <scope>NUCLEOTIDE SEQUENCE [LARGE SCALE GENOMIC DNA]</scope>
    <source>
        <strain evidence="14">JS280</strain>
    </source>
</reference>
<dbReference type="PROSITE" id="PS00792">
    <property type="entry name" value="DHPS_1"/>
    <property type="match status" value="1"/>
</dbReference>
<evidence type="ECO:0000313" key="13">
    <source>
        <dbReference type="EMBL" id="AZZ38711.1"/>
    </source>
</evidence>
<keyword evidence="10 12" id="KW-0289">Folate biosynthesis</keyword>
<dbReference type="AlphaFoldDB" id="A0A3T0RXH8"/>
<dbReference type="UniPathway" id="UPA00077">
    <property type="reaction ID" value="UER00156"/>
</dbReference>
<dbReference type="KEGG" id="aji:C0Z10_01930"/>
<dbReference type="GO" id="GO:0046872">
    <property type="term" value="F:metal ion binding"/>
    <property type="evidence" value="ECO:0007669"/>
    <property type="project" value="UniProtKB-KW"/>
</dbReference>
<evidence type="ECO:0000256" key="4">
    <source>
        <dbReference type="ARBA" id="ARBA00009503"/>
    </source>
</evidence>
<dbReference type="InterPro" id="IPR006390">
    <property type="entry name" value="DHP_synth_dom"/>
</dbReference>
<dbReference type="GO" id="GO:0005829">
    <property type="term" value="C:cytosol"/>
    <property type="evidence" value="ECO:0007669"/>
    <property type="project" value="TreeGrafter"/>
</dbReference>
<protein>
    <recommendedName>
        <fullName evidence="6 12">Dihydropteroate synthase</fullName>
        <shortName evidence="12">DHPS</shortName>
        <ecNumber evidence="5 12">2.5.1.15</ecNumber>
    </recommendedName>
    <alternativeName>
        <fullName evidence="11 12">Dihydropteroate pyrophosphorylase</fullName>
    </alternativeName>
</protein>
<dbReference type="Gene3D" id="3.20.20.20">
    <property type="entry name" value="Dihydropteroate synthase-like"/>
    <property type="match status" value="1"/>
</dbReference>
<evidence type="ECO:0000256" key="6">
    <source>
        <dbReference type="ARBA" id="ARBA00016919"/>
    </source>
</evidence>
<keyword evidence="8 12" id="KW-0479">Metal-binding</keyword>
<evidence type="ECO:0000256" key="5">
    <source>
        <dbReference type="ARBA" id="ARBA00012458"/>
    </source>
</evidence>
<dbReference type="PROSITE" id="PS00793">
    <property type="entry name" value="DHPS_2"/>
    <property type="match status" value="1"/>
</dbReference>
<dbReference type="InterPro" id="IPR011005">
    <property type="entry name" value="Dihydropteroate_synth-like_sf"/>
</dbReference>
<dbReference type="Proteomes" id="UP000285875">
    <property type="component" value="Chromosome"/>
</dbReference>
<name>A0A3T0RXH8_9ACTN</name>
<accession>A0A3T0RXH8</accession>
<dbReference type="GO" id="GO:0004156">
    <property type="term" value="F:dihydropteroate synthase activity"/>
    <property type="evidence" value="ECO:0007669"/>
    <property type="project" value="UniProtKB-EC"/>
</dbReference>
<evidence type="ECO:0000256" key="2">
    <source>
        <dbReference type="ARBA" id="ARBA00001946"/>
    </source>
</evidence>
<dbReference type="Pfam" id="PF00809">
    <property type="entry name" value="Pterin_bind"/>
    <property type="match status" value="1"/>
</dbReference>
<comment type="pathway">
    <text evidence="3 12">Cofactor biosynthesis; tetrahydrofolate biosynthesis; 7,8-dihydrofolate from 2-amino-4-hydroxy-6-hydroxymethyl-7,8-dihydropteridine diphosphate and 4-aminobenzoate: step 1/2.</text>
</comment>
<comment type="catalytic activity">
    <reaction evidence="1">
        <text>(7,8-dihydropterin-6-yl)methyl diphosphate + 4-aminobenzoate = 7,8-dihydropteroate + diphosphate</text>
        <dbReference type="Rhea" id="RHEA:19949"/>
        <dbReference type="ChEBI" id="CHEBI:17836"/>
        <dbReference type="ChEBI" id="CHEBI:17839"/>
        <dbReference type="ChEBI" id="CHEBI:33019"/>
        <dbReference type="ChEBI" id="CHEBI:72950"/>
        <dbReference type="EC" id="2.5.1.15"/>
    </reaction>
</comment>
<dbReference type="OrthoDB" id="9811744at2"/>
<dbReference type="PANTHER" id="PTHR20941">
    <property type="entry name" value="FOLATE SYNTHESIS PROTEINS"/>
    <property type="match status" value="1"/>
</dbReference>
<evidence type="ECO:0000256" key="1">
    <source>
        <dbReference type="ARBA" id="ARBA00000012"/>
    </source>
</evidence>
<comment type="function">
    <text evidence="12">Catalyzes the condensation of para-aminobenzoate (pABA) with 6-hydroxymethyl-7,8-dihydropterin diphosphate (DHPt-PP) to form 7,8-dihydropteroate (H2Pte), the immediate precursor of folate derivatives.</text>
</comment>
<dbReference type="PROSITE" id="PS50972">
    <property type="entry name" value="PTERIN_BINDING"/>
    <property type="match status" value="1"/>
</dbReference>
<evidence type="ECO:0000256" key="11">
    <source>
        <dbReference type="ARBA" id="ARBA00030193"/>
    </source>
</evidence>
<organism evidence="13 14">
    <name type="scientific">Acidipropionibacterium jensenii</name>
    <dbReference type="NCBI Taxonomy" id="1749"/>
    <lineage>
        <taxon>Bacteria</taxon>
        <taxon>Bacillati</taxon>
        <taxon>Actinomycetota</taxon>
        <taxon>Actinomycetes</taxon>
        <taxon>Propionibacteriales</taxon>
        <taxon>Propionibacteriaceae</taxon>
        <taxon>Acidipropionibacterium</taxon>
    </lineage>
</organism>
<dbReference type="PANTHER" id="PTHR20941:SF1">
    <property type="entry name" value="FOLIC ACID SYNTHESIS PROTEIN FOL1"/>
    <property type="match status" value="1"/>
</dbReference>
<evidence type="ECO:0000256" key="10">
    <source>
        <dbReference type="ARBA" id="ARBA00022909"/>
    </source>
</evidence>
<dbReference type="GO" id="GO:0046656">
    <property type="term" value="P:folic acid biosynthetic process"/>
    <property type="evidence" value="ECO:0007669"/>
    <property type="project" value="UniProtKB-KW"/>
</dbReference>
<evidence type="ECO:0000256" key="9">
    <source>
        <dbReference type="ARBA" id="ARBA00022842"/>
    </source>
</evidence>
<keyword evidence="7 12" id="KW-0808">Transferase</keyword>
<dbReference type="InterPro" id="IPR000489">
    <property type="entry name" value="Pterin-binding_dom"/>
</dbReference>
<evidence type="ECO:0000256" key="3">
    <source>
        <dbReference type="ARBA" id="ARBA00004763"/>
    </source>
</evidence>
<evidence type="ECO:0000313" key="14">
    <source>
        <dbReference type="Proteomes" id="UP000285875"/>
    </source>
</evidence>
<evidence type="ECO:0000256" key="12">
    <source>
        <dbReference type="RuleBase" id="RU361205"/>
    </source>
</evidence>
<dbReference type="FunFam" id="3.20.20.20:FF:000006">
    <property type="entry name" value="Dihydropteroate synthase"/>
    <property type="match status" value="1"/>
</dbReference>
<comment type="similarity">
    <text evidence="4 12">Belongs to the DHPS family.</text>
</comment>
<comment type="cofactor">
    <cofactor evidence="2 12">
        <name>Mg(2+)</name>
        <dbReference type="ChEBI" id="CHEBI:18420"/>
    </cofactor>
</comment>
<dbReference type="EC" id="2.5.1.15" evidence="5 12"/>
<evidence type="ECO:0000256" key="7">
    <source>
        <dbReference type="ARBA" id="ARBA00022679"/>
    </source>
</evidence>
<evidence type="ECO:0000256" key="8">
    <source>
        <dbReference type="ARBA" id="ARBA00022723"/>
    </source>
</evidence>
<dbReference type="CDD" id="cd00739">
    <property type="entry name" value="DHPS"/>
    <property type="match status" value="1"/>
</dbReference>
<dbReference type="SUPFAM" id="SSF51717">
    <property type="entry name" value="Dihydropteroate synthetase-like"/>
    <property type="match status" value="1"/>
</dbReference>
<dbReference type="GO" id="GO:0046654">
    <property type="term" value="P:tetrahydrofolate biosynthetic process"/>
    <property type="evidence" value="ECO:0007669"/>
    <property type="project" value="UniProtKB-UniPathway"/>
</dbReference>
<dbReference type="EMBL" id="CP025570">
    <property type="protein sequence ID" value="AZZ38711.1"/>
    <property type="molecule type" value="Genomic_DNA"/>
</dbReference>
<proteinExistence type="inferred from homology"/>
<dbReference type="InterPro" id="IPR045031">
    <property type="entry name" value="DHP_synth-like"/>
</dbReference>
<dbReference type="NCBIfam" id="TIGR01496">
    <property type="entry name" value="DHPS"/>
    <property type="match status" value="1"/>
</dbReference>